<gene>
    <name evidence="4" type="ORF">PIB30_067909</name>
</gene>
<evidence type="ECO:0000256" key="1">
    <source>
        <dbReference type="PROSITE-ProRule" id="PRU00266"/>
    </source>
</evidence>
<accession>A0ABU6YN22</accession>
<dbReference type="PROSITE" id="PS50137">
    <property type="entry name" value="DS_RBD"/>
    <property type="match status" value="1"/>
</dbReference>
<evidence type="ECO:0000313" key="4">
    <source>
        <dbReference type="EMBL" id="MED6210836.1"/>
    </source>
</evidence>
<protein>
    <recommendedName>
        <fullName evidence="3">DRBM domain-containing protein</fullName>
    </recommendedName>
</protein>
<feature type="domain" description="DRBM" evidence="3">
    <location>
        <begin position="40"/>
        <end position="116"/>
    </location>
</feature>
<evidence type="ECO:0000259" key="3">
    <source>
        <dbReference type="PROSITE" id="PS50137"/>
    </source>
</evidence>
<feature type="compositionally biased region" description="Basic and acidic residues" evidence="2">
    <location>
        <begin position="12"/>
        <end position="22"/>
    </location>
</feature>
<reference evidence="4 5" key="1">
    <citation type="journal article" date="2023" name="Plants (Basel)">
        <title>Bridging the Gap: Combining Genomics and Transcriptomics Approaches to Understand Stylosanthes scabra, an Orphan Legume from the Brazilian Caatinga.</title>
        <authorList>
            <person name="Ferreira-Neto J.R.C."/>
            <person name="da Silva M.D."/>
            <person name="Binneck E."/>
            <person name="de Melo N.F."/>
            <person name="da Silva R.H."/>
            <person name="de Melo A.L.T.M."/>
            <person name="Pandolfi V."/>
            <person name="Bustamante F.O."/>
            <person name="Brasileiro-Vidal A.C."/>
            <person name="Benko-Iseppon A.M."/>
        </authorList>
    </citation>
    <scope>NUCLEOTIDE SEQUENCE [LARGE SCALE GENOMIC DNA]</scope>
    <source>
        <tissue evidence="4">Leaves</tissue>
    </source>
</reference>
<comment type="caution">
    <text evidence="4">The sequence shown here is derived from an EMBL/GenBank/DDBJ whole genome shotgun (WGS) entry which is preliminary data.</text>
</comment>
<proteinExistence type="predicted"/>
<dbReference type="EMBL" id="JASCZI010242373">
    <property type="protein sequence ID" value="MED6210836.1"/>
    <property type="molecule type" value="Genomic_DNA"/>
</dbReference>
<sequence length="124" mass="13993">MDSDEGMVENPRLQKEKEKGEGKGTGTHCFVVLGMKKKRPARSYLHHICAANHWRPPLFECYKQDGPSHHIMFTFKVTIEIQDALSNIIECYGAPHPKKKTAADHAADGALWYLNNIGYGINNQ</sequence>
<evidence type="ECO:0000313" key="5">
    <source>
        <dbReference type="Proteomes" id="UP001341840"/>
    </source>
</evidence>
<dbReference type="Gene3D" id="3.30.160.20">
    <property type="match status" value="1"/>
</dbReference>
<dbReference type="SUPFAM" id="SSF54768">
    <property type="entry name" value="dsRNA-binding domain-like"/>
    <property type="match status" value="1"/>
</dbReference>
<feature type="region of interest" description="Disordered" evidence="2">
    <location>
        <begin position="1"/>
        <end position="23"/>
    </location>
</feature>
<dbReference type="Pfam" id="PF14709">
    <property type="entry name" value="DND1_DSRM"/>
    <property type="match status" value="1"/>
</dbReference>
<dbReference type="InterPro" id="IPR014720">
    <property type="entry name" value="dsRBD_dom"/>
</dbReference>
<keyword evidence="5" id="KW-1185">Reference proteome</keyword>
<keyword evidence="1" id="KW-0694">RNA-binding</keyword>
<organism evidence="4 5">
    <name type="scientific">Stylosanthes scabra</name>
    <dbReference type="NCBI Taxonomy" id="79078"/>
    <lineage>
        <taxon>Eukaryota</taxon>
        <taxon>Viridiplantae</taxon>
        <taxon>Streptophyta</taxon>
        <taxon>Embryophyta</taxon>
        <taxon>Tracheophyta</taxon>
        <taxon>Spermatophyta</taxon>
        <taxon>Magnoliopsida</taxon>
        <taxon>eudicotyledons</taxon>
        <taxon>Gunneridae</taxon>
        <taxon>Pentapetalae</taxon>
        <taxon>rosids</taxon>
        <taxon>fabids</taxon>
        <taxon>Fabales</taxon>
        <taxon>Fabaceae</taxon>
        <taxon>Papilionoideae</taxon>
        <taxon>50 kb inversion clade</taxon>
        <taxon>dalbergioids sensu lato</taxon>
        <taxon>Dalbergieae</taxon>
        <taxon>Pterocarpus clade</taxon>
        <taxon>Stylosanthes</taxon>
    </lineage>
</organism>
<name>A0ABU6YN22_9FABA</name>
<dbReference type="Proteomes" id="UP001341840">
    <property type="component" value="Unassembled WGS sequence"/>
</dbReference>
<evidence type="ECO:0000256" key="2">
    <source>
        <dbReference type="SAM" id="MobiDB-lite"/>
    </source>
</evidence>